<gene>
    <name evidence="9" type="ORF">Pcinc_004593</name>
</gene>
<dbReference type="InterPro" id="IPR027806">
    <property type="entry name" value="HARBI1_dom"/>
</dbReference>
<dbReference type="Pfam" id="PF05485">
    <property type="entry name" value="THAP"/>
    <property type="match status" value="1"/>
</dbReference>
<evidence type="ECO:0000313" key="10">
    <source>
        <dbReference type="Proteomes" id="UP001286313"/>
    </source>
</evidence>
<dbReference type="SUPFAM" id="SSF57716">
    <property type="entry name" value="Glucocorticoid receptor-like (DNA-binding domain)"/>
    <property type="match status" value="1"/>
</dbReference>
<dbReference type="GO" id="GO:0003677">
    <property type="term" value="F:DNA binding"/>
    <property type="evidence" value="ECO:0007669"/>
    <property type="project" value="UniProtKB-UniRule"/>
</dbReference>
<feature type="region of interest" description="Disordered" evidence="7">
    <location>
        <begin position="184"/>
        <end position="222"/>
    </location>
</feature>
<dbReference type="PANTHER" id="PTHR23080">
    <property type="entry name" value="THAP DOMAIN PROTEIN"/>
    <property type="match status" value="1"/>
</dbReference>
<evidence type="ECO:0000256" key="3">
    <source>
        <dbReference type="ARBA" id="ARBA00022771"/>
    </source>
</evidence>
<feature type="compositionally biased region" description="Polar residues" evidence="7">
    <location>
        <begin position="212"/>
        <end position="222"/>
    </location>
</feature>
<evidence type="ECO:0000313" key="9">
    <source>
        <dbReference type="EMBL" id="KAK3891503.1"/>
    </source>
</evidence>
<comment type="caution">
    <text evidence="9">The sequence shown here is derived from an EMBL/GenBank/DDBJ whole genome shotgun (WGS) entry which is preliminary data.</text>
</comment>
<keyword evidence="10" id="KW-1185">Reference proteome</keyword>
<evidence type="ECO:0000256" key="7">
    <source>
        <dbReference type="SAM" id="MobiDB-lite"/>
    </source>
</evidence>
<comment type="cofactor">
    <cofactor evidence="1">
        <name>a divalent metal cation</name>
        <dbReference type="ChEBI" id="CHEBI:60240"/>
    </cofactor>
</comment>
<dbReference type="InterPro" id="IPR006612">
    <property type="entry name" value="THAP_Znf"/>
</dbReference>
<reference evidence="9" key="1">
    <citation type="submission" date="2023-10" db="EMBL/GenBank/DDBJ databases">
        <title>Genome assemblies of two species of porcelain crab, Petrolisthes cinctipes and Petrolisthes manimaculis (Anomura: Porcellanidae).</title>
        <authorList>
            <person name="Angst P."/>
        </authorList>
    </citation>
    <scope>NUCLEOTIDE SEQUENCE</scope>
    <source>
        <strain evidence="9">PB745_01</strain>
        <tissue evidence="9">Gill</tissue>
    </source>
</reference>
<dbReference type="Proteomes" id="UP001286313">
    <property type="component" value="Unassembled WGS sequence"/>
</dbReference>
<evidence type="ECO:0000256" key="5">
    <source>
        <dbReference type="ARBA" id="ARBA00023125"/>
    </source>
</evidence>
<dbReference type="AlphaFoldDB" id="A0AAE1L0X5"/>
<evidence type="ECO:0000256" key="1">
    <source>
        <dbReference type="ARBA" id="ARBA00001968"/>
    </source>
</evidence>
<dbReference type="EMBL" id="JAWQEG010000332">
    <property type="protein sequence ID" value="KAK3891503.1"/>
    <property type="molecule type" value="Genomic_DNA"/>
</dbReference>
<proteinExistence type="predicted"/>
<sequence>MTVVPQVFVLTSQSRQWMTVLAVGEEKAPKETFFTNLSDGENKKLRIKTSGSGCGFWFTAMSRDVIRNRWCFVPMCKSTDKSTPGKIFVSVPSSHKIRKDWWIAARREFPMAKSHIYCCEDHFNLQEDMDNYMYYTMMGGPIRLKSGVRPHKFDCQGKVTPHNENREKLKRKRSISKILSSVENIMEADQNPPSQPDPEEARNECEDLNDPESLTPSTKNVGIQVQIPPRIRSKAVQVVPLRADAACCTDGPEELVERSRTENTSDHSVSSSESSDVDYDNSIDYKPSDTTSGTDDDEAYRGFKEVEADLTARGCHLARPASVGKDEQLPAKKVVDMKIIAGLRIHVERVIRRIRVYKILDMHSCVPLSMMDILDDIVRIVCGLVNLQERICKI</sequence>
<dbReference type="PROSITE" id="PS50950">
    <property type="entry name" value="ZF_THAP"/>
    <property type="match status" value="1"/>
</dbReference>
<accession>A0AAE1L0X5</accession>
<keyword evidence="2" id="KW-0479">Metal-binding</keyword>
<organism evidence="9 10">
    <name type="scientific">Petrolisthes cinctipes</name>
    <name type="common">Flat porcelain crab</name>
    <dbReference type="NCBI Taxonomy" id="88211"/>
    <lineage>
        <taxon>Eukaryota</taxon>
        <taxon>Metazoa</taxon>
        <taxon>Ecdysozoa</taxon>
        <taxon>Arthropoda</taxon>
        <taxon>Crustacea</taxon>
        <taxon>Multicrustacea</taxon>
        <taxon>Malacostraca</taxon>
        <taxon>Eumalacostraca</taxon>
        <taxon>Eucarida</taxon>
        <taxon>Decapoda</taxon>
        <taxon>Pleocyemata</taxon>
        <taxon>Anomura</taxon>
        <taxon>Galatheoidea</taxon>
        <taxon>Porcellanidae</taxon>
        <taxon>Petrolisthes</taxon>
    </lineage>
</organism>
<evidence type="ECO:0000256" key="4">
    <source>
        <dbReference type="ARBA" id="ARBA00022833"/>
    </source>
</evidence>
<feature type="domain" description="THAP-type" evidence="8">
    <location>
        <begin position="66"/>
        <end position="153"/>
    </location>
</feature>
<dbReference type="Pfam" id="PF13359">
    <property type="entry name" value="DDE_Tnp_4"/>
    <property type="match status" value="1"/>
</dbReference>
<feature type="compositionally biased region" description="Basic and acidic residues" evidence="7">
    <location>
        <begin position="255"/>
        <end position="265"/>
    </location>
</feature>
<feature type="region of interest" description="Disordered" evidence="7">
    <location>
        <begin position="250"/>
        <end position="297"/>
    </location>
</feature>
<keyword evidence="4" id="KW-0862">Zinc</keyword>
<dbReference type="GO" id="GO:0008270">
    <property type="term" value="F:zinc ion binding"/>
    <property type="evidence" value="ECO:0007669"/>
    <property type="project" value="UniProtKB-KW"/>
</dbReference>
<keyword evidence="3 6" id="KW-0863">Zinc-finger</keyword>
<protein>
    <recommendedName>
        <fullName evidence="8">THAP-type domain-containing protein</fullName>
    </recommendedName>
</protein>
<keyword evidence="5 6" id="KW-0238">DNA-binding</keyword>
<name>A0AAE1L0X5_PETCI</name>
<evidence type="ECO:0000259" key="8">
    <source>
        <dbReference type="PROSITE" id="PS50950"/>
    </source>
</evidence>
<evidence type="ECO:0000256" key="6">
    <source>
        <dbReference type="PROSITE-ProRule" id="PRU00309"/>
    </source>
</evidence>
<evidence type="ECO:0000256" key="2">
    <source>
        <dbReference type="ARBA" id="ARBA00022723"/>
    </source>
</evidence>